<keyword evidence="2" id="KW-0175">Coiled coil</keyword>
<dbReference type="STRING" id="266749.SAMN05421876_105245"/>
<organism evidence="4 5">
    <name type="scientific">Kaistella jeonii</name>
    <dbReference type="NCBI Taxonomy" id="266749"/>
    <lineage>
        <taxon>Bacteria</taxon>
        <taxon>Pseudomonadati</taxon>
        <taxon>Bacteroidota</taxon>
        <taxon>Flavobacteriia</taxon>
        <taxon>Flavobacteriales</taxon>
        <taxon>Weeksellaceae</taxon>
        <taxon>Chryseobacterium group</taxon>
        <taxon>Kaistella</taxon>
    </lineage>
</organism>
<name>A0A0C1FNC4_9FLAO</name>
<feature type="domain" description="M23ase beta-sheet core" evidence="3">
    <location>
        <begin position="430"/>
        <end position="522"/>
    </location>
</feature>
<dbReference type="SUPFAM" id="SSF51261">
    <property type="entry name" value="Duplicated hybrid motif"/>
    <property type="match status" value="1"/>
</dbReference>
<evidence type="ECO:0000313" key="4">
    <source>
        <dbReference type="EMBL" id="KIA89429.1"/>
    </source>
</evidence>
<dbReference type="Pfam" id="PF01551">
    <property type="entry name" value="Peptidase_M23"/>
    <property type="match status" value="1"/>
</dbReference>
<feature type="coiled-coil region" evidence="2">
    <location>
        <begin position="181"/>
        <end position="298"/>
    </location>
</feature>
<evidence type="ECO:0000259" key="3">
    <source>
        <dbReference type="Pfam" id="PF01551"/>
    </source>
</evidence>
<evidence type="ECO:0000256" key="2">
    <source>
        <dbReference type="SAM" id="Coils"/>
    </source>
</evidence>
<dbReference type="OrthoDB" id="9815884at2"/>
<dbReference type="PANTHER" id="PTHR21666:SF289">
    <property type="entry name" value="L-ALA--D-GLU ENDOPEPTIDASE"/>
    <property type="match status" value="1"/>
</dbReference>
<dbReference type="EMBL" id="JSYL01000003">
    <property type="protein sequence ID" value="KIA89429.1"/>
    <property type="molecule type" value="Genomic_DNA"/>
</dbReference>
<dbReference type="Proteomes" id="UP000031473">
    <property type="component" value="Unassembled WGS sequence"/>
</dbReference>
<reference evidence="4 5" key="1">
    <citation type="submission" date="2014-10" db="EMBL/GenBank/DDBJ databases">
        <title>Kaistella jeonii genome.</title>
        <authorList>
            <person name="Clayton J.T."/>
            <person name="Newman J.D."/>
        </authorList>
    </citation>
    <scope>NUCLEOTIDE SEQUENCE [LARGE SCALE GENOMIC DNA]</scope>
    <source>
        <strain evidence="4 5">DSM 17048</strain>
    </source>
</reference>
<keyword evidence="1" id="KW-0732">Signal</keyword>
<dbReference type="CDD" id="cd12797">
    <property type="entry name" value="M23_peptidase"/>
    <property type="match status" value="1"/>
</dbReference>
<comment type="caution">
    <text evidence="4">The sequence shown here is derived from an EMBL/GenBank/DDBJ whole genome shotgun (WGS) entry which is preliminary data.</text>
</comment>
<protein>
    <submittedName>
        <fullName evidence="4">Peptidase M23</fullName>
    </submittedName>
</protein>
<dbReference type="AlphaFoldDB" id="A0A0C1FNC4"/>
<keyword evidence="5" id="KW-1185">Reference proteome</keyword>
<dbReference type="InterPro" id="IPR016047">
    <property type="entry name" value="M23ase_b-sheet_dom"/>
</dbReference>
<dbReference type="Gene3D" id="2.70.70.10">
    <property type="entry name" value="Glucose Permease (Domain IIA)"/>
    <property type="match status" value="1"/>
</dbReference>
<dbReference type="RefSeq" id="WP_039351208.1">
    <property type="nucleotide sequence ID" value="NZ_FOLA01000005.1"/>
</dbReference>
<dbReference type="InterPro" id="IPR050570">
    <property type="entry name" value="Cell_wall_metabolism_enzyme"/>
</dbReference>
<proteinExistence type="predicted"/>
<dbReference type="PANTHER" id="PTHR21666">
    <property type="entry name" value="PEPTIDASE-RELATED"/>
    <property type="match status" value="1"/>
</dbReference>
<gene>
    <name evidence="4" type="ORF">OA86_07550</name>
</gene>
<feature type="coiled-coil region" evidence="2">
    <location>
        <begin position="22"/>
        <end position="49"/>
    </location>
</feature>
<accession>A0A0C1FNC4</accession>
<evidence type="ECO:0000313" key="5">
    <source>
        <dbReference type="Proteomes" id="UP000031473"/>
    </source>
</evidence>
<dbReference type="Gene3D" id="6.10.250.3150">
    <property type="match status" value="1"/>
</dbReference>
<dbReference type="GO" id="GO:0004222">
    <property type="term" value="F:metalloendopeptidase activity"/>
    <property type="evidence" value="ECO:0007669"/>
    <property type="project" value="TreeGrafter"/>
</dbReference>
<dbReference type="InterPro" id="IPR011055">
    <property type="entry name" value="Dup_hybrid_motif"/>
</dbReference>
<evidence type="ECO:0000256" key="1">
    <source>
        <dbReference type="ARBA" id="ARBA00022729"/>
    </source>
</evidence>
<sequence>MIKKLGIFVGIFLCGFLFSQKKEELQKQNVELKKQIASINTNLAKTQQDSKLSVAYLNEVNKKIQLREKVYTNTQKEKRLIEDDIYLRQLEINRQNKELAVLRKNYAEVLVKAYKNKGVQNKVTFILSSKNLGEALRRVQYLKDYSDYQDKKAAEISDAARKLLQNVALKQRSVKDKVTILSNQEKDLVTIEAEKKQKENLLQDFKKNEVQLTAELKQKQTESKQLEGQIRSIIAEEIKIAKAKEEANRKAEAEKVRLAKIAAEREKAKIESENKARMEALALEKRRADEEAKRLKDISDKKAAEEVDRAKIAALADSKKTEDTKRAADAEKTEARRAAAANDARIAAANAKNAADKAATARAAEADLVKKTNDEKKAAENKAMTNYGVSSVVGNNFAANRGKMGMPAYGTITHRFGRQPHPVFKNIVEENNGIKISVKKGTVAKCVAPGTVSRVVASGDGSKMVMVKHGDYFTVYANLSNTMVSANQQVSAGTSIGTIGEDFDGTYTLDFQIWNDRSPVDPLGWIN</sequence>